<reference evidence="1" key="1">
    <citation type="journal article" date="2021" name="New Phytol.">
        <title>Evolutionary innovations through gain and loss of genes in the ectomycorrhizal Boletales.</title>
        <authorList>
            <person name="Wu G."/>
            <person name="Miyauchi S."/>
            <person name="Morin E."/>
            <person name="Kuo A."/>
            <person name="Drula E."/>
            <person name="Varga T."/>
            <person name="Kohler A."/>
            <person name="Feng B."/>
            <person name="Cao Y."/>
            <person name="Lipzen A."/>
            <person name="Daum C."/>
            <person name="Hundley H."/>
            <person name="Pangilinan J."/>
            <person name="Johnson J."/>
            <person name="Barry K."/>
            <person name="LaButti K."/>
            <person name="Ng V."/>
            <person name="Ahrendt S."/>
            <person name="Min B."/>
            <person name="Choi I.G."/>
            <person name="Park H."/>
            <person name="Plett J.M."/>
            <person name="Magnuson J."/>
            <person name="Spatafora J.W."/>
            <person name="Nagy L.G."/>
            <person name="Henrissat B."/>
            <person name="Grigoriev I.V."/>
            <person name="Yang Z.L."/>
            <person name="Xu J."/>
            <person name="Martin F.M."/>
        </authorList>
    </citation>
    <scope>NUCLEOTIDE SEQUENCE</scope>
    <source>
        <strain evidence="1">ATCC 28755</strain>
    </source>
</reference>
<protein>
    <submittedName>
        <fullName evidence="1">Uncharacterized protein</fullName>
    </submittedName>
</protein>
<keyword evidence="2" id="KW-1185">Reference proteome</keyword>
<feature type="non-terminal residue" evidence="1">
    <location>
        <position position="787"/>
    </location>
</feature>
<dbReference type="EMBL" id="MU268833">
    <property type="protein sequence ID" value="KAH7903656.1"/>
    <property type="molecule type" value="Genomic_DNA"/>
</dbReference>
<name>A0ACB7ZRF2_9AGAM</name>
<sequence>MYQAPSLATWIVGPERHIYVSPTTDRIPPIPLVFKEYPHHNHSFHLSPQWGLASHPYLPLVPSQPRFDGPIFSCLSYTRRTIPVEGFAGGYRLNQRVKNQWSDLEHKLSYVISCLSNNCFVPFHFQYPSAPQSYGYTRVASTRDLVKRNAMRSRNAFLVLVATCSYLLIQRIKINNIDQDPVRAQTLRILKEMVLVPHPAWIDALNNSFVANFSANVPRVGAFVHWDKYPFAECMYKYQVLGVPYWMFWGAGTVQTAIGPDYRPYQPGTTHIRNAVVISHNKKLASSEGTSWGSFTPAHVDSWQSSGDGSTGGSSERTEGLGPVTWGTVGLLEGGDSSHQEFNWGGGWEPVGLEGDATSSPTPPPPNPEAAQYPAPNQGTHQLRGETWQQFFARRAEANRRCEEDESASRRTSRLDRERHAALHAIPSVRNRVTVFEWVEYDGFYMRQHVTHDNVASTWGSYSNTTRVYDGFSNQWDLCQPLDPSAGADDDQVDDEDEPGVRVPEAPPRYADVPPPPPNHFLADLTTFYGADIPTTTINAREALHVTMHYQFGFLYDVSYSDSDKRYLPEVATWKQKIDWTATRKLIGDAMAESFVFQDRTPIYIRDLIACLATYKHEDLRYIPADLWDISPNSERNLKFRMNPRIRVMSKKIGDSYYYFIVPVSVAPIDKVLWALVTQDSSTAAMCLRRAWGPSLRSIARELLQLGTAFSTFMNFGCEPVPRPPSYYSPGHRRAGYRGDKWDYMVYERQLEEFMRTPHSRAALLAGGIVWRLAMFAISQDIDVLSD</sequence>
<comment type="caution">
    <text evidence="1">The sequence shown here is derived from an EMBL/GenBank/DDBJ whole genome shotgun (WGS) entry which is preliminary data.</text>
</comment>
<gene>
    <name evidence="1" type="ORF">BJ138DRAFT_1107493</name>
</gene>
<evidence type="ECO:0000313" key="1">
    <source>
        <dbReference type="EMBL" id="KAH7903656.1"/>
    </source>
</evidence>
<accession>A0ACB7ZRF2</accession>
<organism evidence="1 2">
    <name type="scientific">Hygrophoropsis aurantiaca</name>
    <dbReference type="NCBI Taxonomy" id="72124"/>
    <lineage>
        <taxon>Eukaryota</taxon>
        <taxon>Fungi</taxon>
        <taxon>Dikarya</taxon>
        <taxon>Basidiomycota</taxon>
        <taxon>Agaricomycotina</taxon>
        <taxon>Agaricomycetes</taxon>
        <taxon>Agaricomycetidae</taxon>
        <taxon>Boletales</taxon>
        <taxon>Coniophorineae</taxon>
        <taxon>Hygrophoropsidaceae</taxon>
        <taxon>Hygrophoropsis</taxon>
    </lineage>
</organism>
<proteinExistence type="predicted"/>
<dbReference type="Proteomes" id="UP000790377">
    <property type="component" value="Unassembled WGS sequence"/>
</dbReference>
<evidence type="ECO:0000313" key="2">
    <source>
        <dbReference type="Proteomes" id="UP000790377"/>
    </source>
</evidence>